<dbReference type="EMBL" id="UZAG01000123">
    <property type="protein sequence ID" value="VDO07231.1"/>
    <property type="molecule type" value="Genomic_DNA"/>
</dbReference>
<evidence type="ECO:0000313" key="4">
    <source>
        <dbReference type="WBParaSite" id="BTMF_0000091701-mRNA-1"/>
    </source>
</evidence>
<gene>
    <name evidence="2" type="ORF">BTMF_LOCUS281</name>
</gene>
<dbReference type="STRING" id="42155.A0A0R3Q3P9"/>
<dbReference type="Pfam" id="PF21738">
    <property type="entry name" value="DJR-like_dom"/>
    <property type="match status" value="1"/>
</dbReference>
<organism evidence="4">
    <name type="scientific">Brugia timori</name>
    <dbReference type="NCBI Taxonomy" id="42155"/>
    <lineage>
        <taxon>Eukaryota</taxon>
        <taxon>Metazoa</taxon>
        <taxon>Ecdysozoa</taxon>
        <taxon>Nematoda</taxon>
        <taxon>Chromadorea</taxon>
        <taxon>Rhabditida</taxon>
        <taxon>Spirurina</taxon>
        <taxon>Spiruromorpha</taxon>
        <taxon>Filarioidea</taxon>
        <taxon>Onchocercidae</taxon>
        <taxon>Brugia</taxon>
    </lineage>
</organism>
<sequence length="420" mass="49407">MSICVANPSLDLDEKVIFQDHITDVKYIHHFPHSYCSYKYNDESTISVDQKNAYTFPHDSYICIKGYFENPGSAYFLGYNGILHLFKEIIYKINGVEIERVSNPGIATAIRRILLTTSQNETYYKCFGFSNESTHAYSNVEVPIDAENGVYHFYIELPLHIIFSSVEDYRKILINARQEIIFRRDVNDKNVFLLTEAAKANNRDAKFIIESIDWKLPYLEVSDILKNHYLKMLKNDTPLLMPFRKWEFFENTALPRTNSCNWNIKMVNNTDRLLWFGLTFHINKRYSYTESMRAFQSAGLKNLKVFINSKYYPYDNQNSEYWHYDAFYQELSKFERLYNSKYSSLPAAPFLKKDYFENHFPIFLINLSYRDTSVKTGVSDLKVYFETSTIIPENTIAYGFLISETVYQTKPLSELTTQVL</sequence>
<dbReference type="AlphaFoldDB" id="A0A0R3Q3P9"/>
<reference evidence="4" key="1">
    <citation type="submission" date="2017-02" db="UniProtKB">
        <authorList>
            <consortium name="WormBaseParasite"/>
        </authorList>
    </citation>
    <scope>IDENTIFICATION</scope>
</reference>
<dbReference type="InterPro" id="IPR049512">
    <property type="entry name" value="DJR-like_dom"/>
</dbReference>
<dbReference type="Proteomes" id="UP000280834">
    <property type="component" value="Unassembled WGS sequence"/>
</dbReference>
<evidence type="ECO:0000313" key="3">
    <source>
        <dbReference type="Proteomes" id="UP000280834"/>
    </source>
</evidence>
<protein>
    <submittedName>
        <fullName evidence="4">DUF5110 domain-containing protein</fullName>
    </submittedName>
</protein>
<keyword evidence="3" id="KW-1185">Reference proteome</keyword>
<reference evidence="2 3" key="2">
    <citation type="submission" date="2018-11" db="EMBL/GenBank/DDBJ databases">
        <authorList>
            <consortium name="Pathogen Informatics"/>
        </authorList>
    </citation>
    <scope>NUCLEOTIDE SEQUENCE [LARGE SCALE GENOMIC DNA]</scope>
</reference>
<proteinExistence type="predicted"/>
<evidence type="ECO:0000259" key="1">
    <source>
        <dbReference type="Pfam" id="PF21738"/>
    </source>
</evidence>
<dbReference type="PANTHER" id="PTHR36159:SF1">
    <property type="entry name" value="RETROVIRUS-RELATED POL POLYPROTEIN FROM TRANSPOSON 412-LIKE PROTEIN"/>
    <property type="match status" value="1"/>
</dbReference>
<evidence type="ECO:0000313" key="2">
    <source>
        <dbReference type="EMBL" id="VDO07231.1"/>
    </source>
</evidence>
<dbReference type="WBParaSite" id="BTMF_0000091701-mRNA-1">
    <property type="protein sequence ID" value="BTMF_0000091701-mRNA-1"/>
    <property type="gene ID" value="BTMF_0000091701"/>
</dbReference>
<accession>A0A0R3Q3P9</accession>
<feature type="domain" description="Double jelly roll-like" evidence="1">
    <location>
        <begin position="77"/>
        <end position="405"/>
    </location>
</feature>
<name>A0A0R3Q3P9_9BILA</name>
<dbReference type="PANTHER" id="PTHR36159">
    <property type="entry name" value="PROTEIN CBG23766"/>
    <property type="match status" value="1"/>
</dbReference>